<comment type="caution">
    <text evidence="15">The sequence shown here is derived from an EMBL/GenBank/DDBJ whole genome shotgun (WGS) entry which is preliminary data.</text>
</comment>
<evidence type="ECO:0000259" key="14">
    <source>
        <dbReference type="PROSITE" id="PS51217"/>
    </source>
</evidence>
<evidence type="ECO:0000259" key="13">
    <source>
        <dbReference type="PROSITE" id="PS51198"/>
    </source>
</evidence>
<dbReference type="GO" id="GO:0016887">
    <property type="term" value="F:ATP hydrolysis activity"/>
    <property type="evidence" value="ECO:0007669"/>
    <property type="project" value="RHEA"/>
</dbReference>
<accession>E8LI43</accession>
<comment type="similarity">
    <text evidence="1">Belongs to the helicase family. UvrD subfamily.</text>
</comment>
<feature type="binding site" evidence="12">
    <location>
        <begin position="28"/>
        <end position="35"/>
    </location>
    <ligand>
        <name>ATP</name>
        <dbReference type="ChEBI" id="CHEBI:30616"/>
    </ligand>
</feature>
<protein>
    <recommendedName>
        <fullName evidence="9">DNA 3'-5' helicase</fullName>
        <ecNumber evidence="9">5.6.2.4</ecNumber>
    </recommendedName>
    <alternativeName>
        <fullName evidence="10">DNA 3'-5' helicase II</fullName>
    </alternativeName>
</protein>
<dbReference type="InterPro" id="IPR000212">
    <property type="entry name" value="DNA_helicase_UvrD/REP"/>
</dbReference>
<dbReference type="PROSITE" id="PS51217">
    <property type="entry name" value="UVRD_HELICASE_CTER"/>
    <property type="match status" value="1"/>
</dbReference>
<evidence type="ECO:0000256" key="2">
    <source>
        <dbReference type="ARBA" id="ARBA00022741"/>
    </source>
</evidence>
<evidence type="ECO:0000313" key="16">
    <source>
        <dbReference type="Proteomes" id="UP000018458"/>
    </source>
</evidence>
<reference evidence="15 16" key="1">
    <citation type="submission" date="2011-01" db="EMBL/GenBank/DDBJ databases">
        <authorList>
            <person name="Weinstock G."/>
            <person name="Sodergren E."/>
            <person name="Clifton S."/>
            <person name="Fulton L."/>
            <person name="Fulton B."/>
            <person name="Courtney L."/>
            <person name="Fronick C."/>
            <person name="Harrison M."/>
            <person name="Strong C."/>
            <person name="Farmer C."/>
            <person name="Delahaunty K."/>
            <person name="Markovic C."/>
            <person name="Hall O."/>
            <person name="Minx P."/>
            <person name="Tomlinson C."/>
            <person name="Mitreva M."/>
            <person name="Hou S."/>
            <person name="Chen J."/>
            <person name="Wollam A."/>
            <person name="Pepin K.H."/>
            <person name="Johnson M."/>
            <person name="Bhonagiri V."/>
            <person name="Zhang X."/>
            <person name="Suruliraj S."/>
            <person name="Warren W."/>
            <person name="Chinwalla A."/>
            <person name="Mardis E.R."/>
            <person name="Wilson R.K."/>
        </authorList>
    </citation>
    <scope>NUCLEOTIDE SEQUENCE [LARGE SCALE GENOMIC DNA]</scope>
    <source>
        <strain evidence="16">DSM 22608 / JCM 16073 / KCTC 15190 / YIT 12066</strain>
    </source>
</reference>
<evidence type="ECO:0000256" key="11">
    <source>
        <dbReference type="ARBA" id="ARBA00048988"/>
    </source>
</evidence>
<feature type="domain" description="UvrD-like helicase ATP-binding" evidence="13">
    <location>
        <begin position="7"/>
        <end position="290"/>
    </location>
</feature>
<dbReference type="InterPro" id="IPR014017">
    <property type="entry name" value="DNA_helicase_UvrD-like_C"/>
</dbReference>
<dbReference type="InterPro" id="IPR027417">
    <property type="entry name" value="P-loop_NTPase"/>
</dbReference>
<dbReference type="SUPFAM" id="SSF52540">
    <property type="entry name" value="P-loop containing nucleoside triphosphate hydrolases"/>
    <property type="match status" value="1"/>
</dbReference>
<proteinExistence type="inferred from homology"/>
<dbReference type="PANTHER" id="PTHR11070:SF2">
    <property type="entry name" value="ATP-DEPENDENT DNA HELICASE SRS2"/>
    <property type="match status" value="1"/>
</dbReference>
<dbReference type="HOGENOM" id="CLU_004585_5_2_6"/>
<dbReference type="GO" id="GO:0000725">
    <property type="term" value="P:recombinational repair"/>
    <property type="evidence" value="ECO:0007669"/>
    <property type="project" value="TreeGrafter"/>
</dbReference>
<evidence type="ECO:0000256" key="9">
    <source>
        <dbReference type="ARBA" id="ARBA00034808"/>
    </source>
</evidence>
<keyword evidence="6" id="KW-0238">DNA-binding</keyword>
<dbReference type="GO" id="GO:0005829">
    <property type="term" value="C:cytosol"/>
    <property type="evidence" value="ECO:0007669"/>
    <property type="project" value="TreeGrafter"/>
</dbReference>
<dbReference type="EC" id="5.6.2.4" evidence="9"/>
<keyword evidence="5 12" id="KW-0067">ATP-binding</keyword>
<name>E8LI43_SUCHY</name>
<dbReference type="EMBL" id="AEVO01000014">
    <property type="protein sequence ID" value="EFY07813.1"/>
    <property type="molecule type" value="Genomic_DNA"/>
</dbReference>
<keyword evidence="2 12" id="KW-0547">Nucleotide-binding</keyword>
<evidence type="ECO:0000256" key="5">
    <source>
        <dbReference type="ARBA" id="ARBA00022840"/>
    </source>
</evidence>
<evidence type="ECO:0000256" key="10">
    <source>
        <dbReference type="ARBA" id="ARBA00034923"/>
    </source>
</evidence>
<dbReference type="InterPro" id="IPR013986">
    <property type="entry name" value="DExx_box_DNA_helicase_dom_sf"/>
</dbReference>
<evidence type="ECO:0000256" key="12">
    <source>
        <dbReference type="PROSITE-ProRule" id="PRU00560"/>
    </source>
</evidence>
<evidence type="ECO:0000256" key="3">
    <source>
        <dbReference type="ARBA" id="ARBA00022801"/>
    </source>
</evidence>
<feature type="domain" description="UvrD-like helicase C-terminal" evidence="14">
    <location>
        <begin position="291"/>
        <end position="596"/>
    </location>
</feature>
<keyword evidence="4 12" id="KW-0347">Helicase</keyword>
<gene>
    <name evidence="15" type="ORF">HMPREF9444_00358</name>
</gene>
<dbReference type="RefSeq" id="WP_009142581.1">
    <property type="nucleotide sequence ID" value="NZ_GL830952.1"/>
</dbReference>
<dbReference type="Pfam" id="PF00580">
    <property type="entry name" value="UvrD-helicase"/>
    <property type="match status" value="1"/>
</dbReference>
<keyword evidence="16" id="KW-1185">Reference proteome</keyword>
<dbReference type="eggNOG" id="COG0210">
    <property type="taxonomic scope" value="Bacteria"/>
</dbReference>
<evidence type="ECO:0000256" key="8">
    <source>
        <dbReference type="ARBA" id="ARBA00034617"/>
    </source>
</evidence>
<evidence type="ECO:0000256" key="1">
    <source>
        <dbReference type="ARBA" id="ARBA00009922"/>
    </source>
</evidence>
<dbReference type="GO" id="GO:0003677">
    <property type="term" value="F:DNA binding"/>
    <property type="evidence" value="ECO:0007669"/>
    <property type="project" value="UniProtKB-KW"/>
</dbReference>
<dbReference type="Gene3D" id="3.40.50.300">
    <property type="entry name" value="P-loop containing nucleotide triphosphate hydrolases"/>
    <property type="match status" value="2"/>
</dbReference>
<sequence length="688" mass="78356">MSTSIIDPLNKEQKEAVSAPLSNILVIAGAGTGKTRVLVSRIAWLLQVEMLLPREVLAVTFTNKAAREMRERIELIMGHSVDGLWANTFHSFSLRILRNYAKQAGLLPDFTVLDTDNQKKLIKRILKEELNVDIKKYEPGMIADLISDFKENGLRFAAVASLAENINQKADPVLLKAYESYEKTCQRENLVDFSELILRVVELLQNNVGVRELLQHRFKQILVDEFQDTNALQFKLLKLLVGPDTDIMAVGDDDQSIYGWRGADSGNMQKFCDEFAPVTKIKLIENYRSRQNILDLANVLIAHNSERLVLKELHGNRGRGGPVEIRSFANAHAEAEGIRRIIRILKNNGVQYKEIAVLYRNNRQSSLIETELGNYGIPYVVLGGMRFYDREEILNALAYAKVIINQNDDTSLLRIINVPSRKIGPAVIRELSAVAKERGISLYAALKEVYKYVEIDKKTDNKALVKLAKKISEFYSLIENLKKQKDNDLQDFMKNLIEQTGLREYYQLKDEKEQNKFKDNMREENLLELVNNAHIFNKSYERMFADVNEEEAQISPLTAFISNITLIGSGEMDEKGSTDEIDEGAVRLMTIHSAKGLEFNVVIVAGMEKNILPSVRSEKNKDEERRLAYVAITRAKEKLVLTYAMKRYNFAQELETTGASPFIEEIISGFDDELKALPYKYVNNQNML</sequence>
<evidence type="ECO:0000256" key="7">
    <source>
        <dbReference type="ARBA" id="ARBA00023235"/>
    </source>
</evidence>
<dbReference type="GO" id="GO:0005524">
    <property type="term" value="F:ATP binding"/>
    <property type="evidence" value="ECO:0007669"/>
    <property type="project" value="UniProtKB-UniRule"/>
</dbReference>
<keyword evidence="3 12" id="KW-0378">Hydrolase</keyword>
<comment type="catalytic activity">
    <reaction evidence="11">
        <text>ATP + H2O = ADP + phosphate + H(+)</text>
        <dbReference type="Rhea" id="RHEA:13065"/>
        <dbReference type="ChEBI" id="CHEBI:15377"/>
        <dbReference type="ChEBI" id="CHEBI:15378"/>
        <dbReference type="ChEBI" id="CHEBI:30616"/>
        <dbReference type="ChEBI" id="CHEBI:43474"/>
        <dbReference type="ChEBI" id="CHEBI:456216"/>
        <dbReference type="EC" id="5.6.2.4"/>
    </reaction>
</comment>
<dbReference type="GO" id="GO:0033202">
    <property type="term" value="C:DNA helicase complex"/>
    <property type="evidence" value="ECO:0007669"/>
    <property type="project" value="TreeGrafter"/>
</dbReference>
<organism evidence="15 16">
    <name type="scientific">Succinatimonas hippei (strain DSM 22608 / JCM 16073 / KCTC 15190 / YIT 12066)</name>
    <dbReference type="NCBI Taxonomy" id="762983"/>
    <lineage>
        <taxon>Bacteria</taxon>
        <taxon>Pseudomonadati</taxon>
        <taxon>Pseudomonadota</taxon>
        <taxon>Gammaproteobacteria</taxon>
        <taxon>Aeromonadales</taxon>
        <taxon>Succinivibrionaceae</taxon>
        <taxon>Succinatimonas</taxon>
    </lineage>
</organism>
<evidence type="ECO:0000256" key="6">
    <source>
        <dbReference type="ARBA" id="ARBA00023125"/>
    </source>
</evidence>
<dbReference type="CDD" id="cd17932">
    <property type="entry name" value="DEXQc_UvrD"/>
    <property type="match status" value="1"/>
</dbReference>
<dbReference type="PANTHER" id="PTHR11070">
    <property type="entry name" value="UVRD / RECB / PCRA DNA HELICASE FAMILY MEMBER"/>
    <property type="match status" value="1"/>
</dbReference>
<dbReference type="Pfam" id="PF13361">
    <property type="entry name" value="UvrD_C"/>
    <property type="match status" value="1"/>
</dbReference>
<dbReference type="Gene3D" id="1.10.486.10">
    <property type="entry name" value="PCRA, domain 4"/>
    <property type="match status" value="1"/>
</dbReference>
<dbReference type="InterPro" id="IPR014016">
    <property type="entry name" value="UvrD-like_ATP-bd"/>
</dbReference>
<dbReference type="AlphaFoldDB" id="E8LI43"/>
<evidence type="ECO:0000256" key="4">
    <source>
        <dbReference type="ARBA" id="ARBA00022806"/>
    </source>
</evidence>
<dbReference type="GO" id="GO:0043138">
    <property type="term" value="F:3'-5' DNA helicase activity"/>
    <property type="evidence" value="ECO:0007669"/>
    <property type="project" value="UniProtKB-EC"/>
</dbReference>
<dbReference type="PROSITE" id="PS51198">
    <property type="entry name" value="UVRD_HELICASE_ATP_BIND"/>
    <property type="match status" value="1"/>
</dbReference>
<evidence type="ECO:0000313" key="15">
    <source>
        <dbReference type="EMBL" id="EFY07813.1"/>
    </source>
</evidence>
<dbReference type="STRING" id="762983.HMPREF9444_00358"/>
<comment type="catalytic activity">
    <reaction evidence="8">
        <text>Couples ATP hydrolysis with the unwinding of duplex DNA by translocating in the 3'-5' direction.</text>
        <dbReference type="EC" id="5.6.2.4"/>
    </reaction>
</comment>
<dbReference type="Gene3D" id="1.10.10.160">
    <property type="match status" value="1"/>
</dbReference>
<keyword evidence="7" id="KW-0413">Isomerase</keyword>
<dbReference type="OrthoDB" id="9806690at2"/>
<dbReference type="Proteomes" id="UP000018458">
    <property type="component" value="Unassembled WGS sequence"/>
</dbReference>